<dbReference type="RefSeq" id="WP_347613207.1">
    <property type="nucleotide sequence ID" value="NZ_JBDPZC010000016.1"/>
</dbReference>
<dbReference type="InterPro" id="IPR035959">
    <property type="entry name" value="RutC-like_sf"/>
</dbReference>
<dbReference type="SUPFAM" id="SSF55298">
    <property type="entry name" value="YjgF-like"/>
    <property type="match status" value="1"/>
</dbReference>
<sequence length="126" mass="13504">MNEISRFAANERASRAVVCNGMVFLAGCTAEDRSQDILGQTAQALAKVDHWLSVAGTDRSRLLTAQVFLKDIKRDFKGMNEVWDAWTVKGAAPTRATVQADMASEETLVEIVVSAALGSVVASSMA</sequence>
<gene>
    <name evidence="1" type="ORF">ABDJ40_22930</name>
</gene>
<comment type="caution">
    <text evidence="1">The sequence shown here is derived from an EMBL/GenBank/DDBJ whole genome shotgun (WGS) entry which is preliminary data.</text>
</comment>
<proteinExistence type="predicted"/>
<evidence type="ECO:0000313" key="2">
    <source>
        <dbReference type="Proteomes" id="UP001462640"/>
    </source>
</evidence>
<organism evidence="1 2">
    <name type="scientific">Roseateles flavus</name>
    <dbReference type="NCBI Taxonomy" id="3149041"/>
    <lineage>
        <taxon>Bacteria</taxon>
        <taxon>Pseudomonadati</taxon>
        <taxon>Pseudomonadota</taxon>
        <taxon>Betaproteobacteria</taxon>
        <taxon>Burkholderiales</taxon>
        <taxon>Sphaerotilaceae</taxon>
        <taxon>Roseateles</taxon>
    </lineage>
</organism>
<protein>
    <submittedName>
        <fullName evidence="1">RidA family protein</fullName>
    </submittedName>
</protein>
<name>A0ABV0GKJ7_9BURK</name>
<dbReference type="CDD" id="cd06150">
    <property type="entry name" value="YjgF_YER057c_UK114_like_2"/>
    <property type="match status" value="1"/>
</dbReference>
<keyword evidence="2" id="KW-1185">Reference proteome</keyword>
<dbReference type="Proteomes" id="UP001462640">
    <property type="component" value="Unassembled WGS sequence"/>
</dbReference>
<dbReference type="Pfam" id="PF01042">
    <property type="entry name" value="Ribonuc_L-PSP"/>
    <property type="match status" value="1"/>
</dbReference>
<dbReference type="InterPro" id="IPR035709">
    <property type="entry name" value="YoaB-like"/>
</dbReference>
<dbReference type="PANTHER" id="PTHR47328">
    <property type="match status" value="1"/>
</dbReference>
<accession>A0ABV0GKJ7</accession>
<dbReference type="PROSITE" id="PS51257">
    <property type="entry name" value="PROKAR_LIPOPROTEIN"/>
    <property type="match status" value="1"/>
</dbReference>
<dbReference type="EMBL" id="JBDPZC010000016">
    <property type="protein sequence ID" value="MEO3715638.1"/>
    <property type="molecule type" value="Genomic_DNA"/>
</dbReference>
<dbReference type="PANTHER" id="PTHR47328:SF1">
    <property type="entry name" value="RUTC FAMILY PROTEIN YOAB"/>
    <property type="match status" value="1"/>
</dbReference>
<reference evidence="1 2" key="1">
    <citation type="submission" date="2024-05" db="EMBL/GenBank/DDBJ databases">
        <title>Roseateles sp. 2.12 16S ribosomal RNA gene Genome sequencing and assembly.</title>
        <authorList>
            <person name="Woo H."/>
        </authorList>
    </citation>
    <scope>NUCLEOTIDE SEQUENCE [LARGE SCALE GENOMIC DNA]</scope>
    <source>
        <strain evidence="1 2">2.12</strain>
    </source>
</reference>
<dbReference type="Gene3D" id="3.30.1330.40">
    <property type="entry name" value="RutC-like"/>
    <property type="match status" value="1"/>
</dbReference>
<dbReference type="InterPro" id="IPR006175">
    <property type="entry name" value="YjgF/YER057c/UK114"/>
</dbReference>
<evidence type="ECO:0000313" key="1">
    <source>
        <dbReference type="EMBL" id="MEO3715638.1"/>
    </source>
</evidence>